<evidence type="ECO:0000259" key="3">
    <source>
        <dbReference type="Pfam" id="PF26572"/>
    </source>
</evidence>
<feature type="domain" description="DUF8010" evidence="2">
    <location>
        <begin position="1"/>
        <end position="130"/>
    </location>
</feature>
<organism evidence="4 5">
    <name type="scientific">Streptomyces buecherae</name>
    <dbReference type="NCBI Taxonomy" id="2763006"/>
    <lineage>
        <taxon>Bacteria</taxon>
        <taxon>Bacillati</taxon>
        <taxon>Actinomycetota</taxon>
        <taxon>Actinomycetes</taxon>
        <taxon>Kitasatosporales</taxon>
        <taxon>Streptomycetaceae</taxon>
        <taxon>Streptomyces</taxon>
    </lineage>
</organism>
<keyword evidence="5" id="KW-1185">Reference proteome</keyword>
<feature type="compositionally biased region" description="Low complexity" evidence="1">
    <location>
        <begin position="78"/>
        <end position="98"/>
    </location>
</feature>
<dbReference type="InterPro" id="IPR058498">
    <property type="entry name" value="DUF8185"/>
</dbReference>
<dbReference type="InterPro" id="IPR058323">
    <property type="entry name" value="DUF8010"/>
</dbReference>
<feature type="domain" description="DUF8185" evidence="3">
    <location>
        <begin position="311"/>
        <end position="362"/>
    </location>
</feature>
<evidence type="ECO:0000313" key="5">
    <source>
        <dbReference type="Proteomes" id="UP000509303"/>
    </source>
</evidence>
<dbReference type="AlphaFoldDB" id="A0A7H8N673"/>
<dbReference type="Pfam" id="PF26035">
    <property type="entry name" value="DUF8010"/>
    <property type="match status" value="1"/>
</dbReference>
<sequence>MTAPALHFADAREAADLAAFLARLIHYDRAAAVRLQASVTSAGPRPGGVLAVFGRPASFEVLAIRTALLAPPPPAAQPVPAAADASAGGAGAAGASAGDGVAGAPWELDVTVSAGQFADAVDAARQSAGPVMDEVGSDRAAPGAGGPRGLTVVVPQPVTGPPWAGVLPPRGGWQRVAGLPDAGAVRGAVAAAVAEFRARDEALAPELRTRAERDRIGREIWSRTLGETQLPLRAAHAAQALGFLRPTHPSGGTVTAAHPGSPTQPTQPTAALGTGPARAPEPEVATVGSPTTAVAESPASALGAATAPATSPATPVAPSAAHGAGQTGAAPGAAEPPLVLFAARGWLRLRTPYGSIAVRTAGPPGLSVTPA</sequence>
<accession>A0A7H8N673</accession>
<evidence type="ECO:0000313" key="4">
    <source>
        <dbReference type="EMBL" id="QKW49912.1"/>
    </source>
</evidence>
<dbReference type="Pfam" id="PF26572">
    <property type="entry name" value="DUF8185"/>
    <property type="match status" value="2"/>
</dbReference>
<proteinExistence type="predicted"/>
<dbReference type="EMBL" id="CP054929">
    <property type="protein sequence ID" value="QKW49912.1"/>
    <property type="molecule type" value="Genomic_DNA"/>
</dbReference>
<gene>
    <name evidence="4" type="ORF">HUT08_10565</name>
</gene>
<feature type="compositionally biased region" description="Low complexity" evidence="1">
    <location>
        <begin position="293"/>
        <end position="333"/>
    </location>
</feature>
<evidence type="ECO:0000259" key="2">
    <source>
        <dbReference type="Pfam" id="PF26035"/>
    </source>
</evidence>
<feature type="domain" description="DUF8185" evidence="3">
    <location>
        <begin position="168"/>
        <end position="250"/>
    </location>
</feature>
<reference evidence="4 5" key="1">
    <citation type="submission" date="2020-06" db="EMBL/GenBank/DDBJ databases">
        <title>Genome mining for natural products.</title>
        <authorList>
            <person name="Zhang B."/>
            <person name="Shi J."/>
            <person name="Ge H."/>
        </authorList>
    </citation>
    <scope>NUCLEOTIDE SEQUENCE [LARGE SCALE GENOMIC DNA]</scope>
    <source>
        <strain evidence="4 5">NA00687</strain>
    </source>
</reference>
<protein>
    <submittedName>
        <fullName evidence="4">Uncharacterized protein</fullName>
    </submittedName>
</protein>
<dbReference type="Proteomes" id="UP000509303">
    <property type="component" value="Chromosome"/>
</dbReference>
<evidence type="ECO:0000256" key="1">
    <source>
        <dbReference type="SAM" id="MobiDB-lite"/>
    </source>
</evidence>
<name>A0A7H8N673_9ACTN</name>
<feature type="region of interest" description="Disordered" evidence="1">
    <location>
        <begin position="74"/>
        <end position="98"/>
    </location>
</feature>
<feature type="region of interest" description="Disordered" evidence="1">
    <location>
        <begin position="244"/>
        <end position="333"/>
    </location>
</feature>